<reference evidence="1 2" key="1">
    <citation type="submission" date="2020-08" db="EMBL/GenBank/DDBJ databases">
        <title>Genomic Encyclopedia of Type Strains, Phase IV (KMG-IV): sequencing the most valuable type-strain genomes for metagenomic binning, comparative biology and taxonomic classification.</title>
        <authorList>
            <person name="Goeker M."/>
        </authorList>
    </citation>
    <scope>NUCLEOTIDE SEQUENCE [LARGE SCALE GENOMIC DNA]</scope>
    <source>
        <strain evidence="1 2">DSM 29514</strain>
    </source>
</reference>
<evidence type="ECO:0000313" key="1">
    <source>
        <dbReference type="EMBL" id="MBB4142127.1"/>
    </source>
</evidence>
<comment type="caution">
    <text evidence="1">The sequence shown here is derived from an EMBL/GenBank/DDBJ whole genome shotgun (WGS) entry which is preliminary data.</text>
</comment>
<protein>
    <submittedName>
        <fullName evidence="1">Uncharacterized protein</fullName>
    </submittedName>
</protein>
<name>A0A7W6LDF7_9HYPH</name>
<dbReference type="Proteomes" id="UP000519897">
    <property type="component" value="Unassembled WGS sequence"/>
</dbReference>
<proteinExistence type="predicted"/>
<dbReference type="RefSeq" id="WP_062554435.1">
    <property type="nucleotide sequence ID" value="NZ_CP049250.1"/>
</dbReference>
<dbReference type="AlphaFoldDB" id="A0A7W6LDF7"/>
<sequence length="107" mass="12203">MPFSKAQYADLNPDLRLILLRWSKCFTPLESEQHALVERTIASACEDDFLEIGEDPKSRLFYLMLRLVNEDQVSRDTLRTFAPSSENADEINDHAISASIVCLVTKK</sequence>
<evidence type="ECO:0000313" key="2">
    <source>
        <dbReference type="Proteomes" id="UP000519897"/>
    </source>
</evidence>
<accession>A0A7W6LDF7</accession>
<dbReference type="EMBL" id="JACIEC010000001">
    <property type="protein sequence ID" value="MBB4142127.1"/>
    <property type="molecule type" value="Genomic_DNA"/>
</dbReference>
<organism evidence="1 2">
    <name type="scientific">Rhizobium rhizoryzae</name>
    <dbReference type="NCBI Taxonomy" id="451876"/>
    <lineage>
        <taxon>Bacteria</taxon>
        <taxon>Pseudomonadati</taxon>
        <taxon>Pseudomonadota</taxon>
        <taxon>Alphaproteobacteria</taxon>
        <taxon>Hyphomicrobiales</taxon>
        <taxon>Rhizobiaceae</taxon>
        <taxon>Rhizobium/Agrobacterium group</taxon>
        <taxon>Rhizobium</taxon>
    </lineage>
</organism>
<gene>
    <name evidence="1" type="ORF">GGQ72_000626</name>
</gene>
<keyword evidence="2" id="KW-1185">Reference proteome</keyword>